<organism evidence="2 3">
    <name type="scientific">Punica granatum</name>
    <name type="common">Pomegranate</name>
    <dbReference type="NCBI Taxonomy" id="22663"/>
    <lineage>
        <taxon>Eukaryota</taxon>
        <taxon>Viridiplantae</taxon>
        <taxon>Streptophyta</taxon>
        <taxon>Embryophyta</taxon>
        <taxon>Tracheophyta</taxon>
        <taxon>Spermatophyta</taxon>
        <taxon>Magnoliopsida</taxon>
        <taxon>eudicotyledons</taxon>
        <taxon>Gunneridae</taxon>
        <taxon>Pentapetalae</taxon>
        <taxon>rosids</taxon>
        <taxon>malvids</taxon>
        <taxon>Myrtales</taxon>
        <taxon>Lythraceae</taxon>
        <taxon>Punica</taxon>
    </lineage>
</organism>
<sequence>MRRSSRFTFTQNRPIPQPPKKQRRSRFDAQQSYFTIHGNNHCTVRRVIDLKIQTGMRRNTSTKLRPVRFEDSDKDGGDNDCVLREEDDRRRHHPTDDVASGV</sequence>
<dbReference type="Proteomes" id="UP000197138">
    <property type="component" value="Unassembled WGS sequence"/>
</dbReference>
<gene>
    <name evidence="2" type="ORF">CDL15_Pgr025572</name>
</gene>
<reference evidence="3" key="1">
    <citation type="journal article" date="2017" name="Plant J.">
        <title>The pomegranate (Punica granatum L.) genome and the genomics of punicalagin biosynthesis.</title>
        <authorList>
            <person name="Qin G."/>
            <person name="Xu C."/>
            <person name="Ming R."/>
            <person name="Tang H."/>
            <person name="Guyot R."/>
            <person name="Kramer E.M."/>
            <person name="Hu Y."/>
            <person name="Yi X."/>
            <person name="Qi Y."/>
            <person name="Xu X."/>
            <person name="Gao Z."/>
            <person name="Pan H."/>
            <person name="Jian J."/>
            <person name="Tian Y."/>
            <person name="Yue Z."/>
            <person name="Xu Y."/>
        </authorList>
    </citation>
    <scope>NUCLEOTIDE SEQUENCE [LARGE SCALE GENOMIC DNA]</scope>
    <source>
        <strain evidence="3">cv. Dabenzi</strain>
    </source>
</reference>
<evidence type="ECO:0000313" key="2">
    <source>
        <dbReference type="EMBL" id="OWM69723.1"/>
    </source>
</evidence>
<name>A0A218WB13_PUNGR</name>
<feature type="compositionally biased region" description="Basic and acidic residues" evidence="1">
    <location>
        <begin position="67"/>
        <end position="89"/>
    </location>
</feature>
<feature type="region of interest" description="Disordered" evidence="1">
    <location>
        <begin position="1"/>
        <end position="27"/>
    </location>
</feature>
<comment type="caution">
    <text evidence="2">The sequence shown here is derived from an EMBL/GenBank/DDBJ whole genome shotgun (WGS) entry which is preliminary data.</text>
</comment>
<dbReference type="EMBL" id="MTKT01004810">
    <property type="protein sequence ID" value="OWM69723.1"/>
    <property type="molecule type" value="Genomic_DNA"/>
</dbReference>
<feature type="region of interest" description="Disordered" evidence="1">
    <location>
        <begin position="55"/>
        <end position="102"/>
    </location>
</feature>
<protein>
    <submittedName>
        <fullName evidence="2">Uncharacterized protein</fullName>
    </submittedName>
</protein>
<accession>A0A218WB13</accession>
<dbReference type="AlphaFoldDB" id="A0A218WB13"/>
<proteinExistence type="predicted"/>
<evidence type="ECO:0000256" key="1">
    <source>
        <dbReference type="SAM" id="MobiDB-lite"/>
    </source>
</evidence>
<evidence type="ECO:0000313" key="3">
    <source>
        <dbReference type="Proteomes" id="UP000197138"/>
    </source>
</evidence>
<feature type="compositionally biased region" description="Polar residues" evidence="1">
    <location>
        <begin position="1"/>
        <end position="12"/>
    </location>
</feature>